<comment type="caution">
    <text evidence="1">The sequence shown here is derived from an EMBL/GenBank/DDBJ whole genome shotgun (WGS) entry which is preliminary data.</text>
</comment>
<evidence type="ECO:0000313" key="1">
    <source>
        <dbReference type="EMBL" id="KAK1730634.1"/>
    </source>
</evidence>
<dbReference type="Proteomes" id="UP001244207">
    <property type="component" value="Unassembled WGS sequence"/>
</dbReference>
<dbReference type="AlphaFoldDB" id="A0AAD8XNP9"/>
<dbReference type="GeneID" id="85386591"/>
<protein>
    <submittedName>
        <fullName evidence="1">Uncharacterized protein</fullName>
    </submittedName>
</protein>
<reference evidence="1" key="1">
    <citation type="submission" date="2021-12" db="EMBL/GenBank/DDBJ databases">
        <title>Comparative genomics, transcriptomics and evolutionary studies reveal genomic signatures of adaptation to plant cell wall in hemibiotrophic fungi.</title>
        <authorList>
            <consortium name="DOE Joint Genome Institute"/>
            <person name="Baroncelli R."/>
            <person name="Diaz J.F."/>
            <person name="Benocci T."/>
            <person name="Peng M."/>
            <person name="Battaglia E."/>
            <person name="Haridas S."/>
            <person name="Andreopoulos W."/>
            <person name="Labutti K."/>
            <person name="Pangilinan J."/>
            <person name="Floch G.L."/>
            <person name="Makela M.R."/>
            <person name="Henrissat B."/>
            <person name="Grigoriev I.V."/>
            <person name="Crouch J.A."/>
            <person name="De Vries R.P."/>
            <person name="Sukno S.A."/>
            <person name="Thon M.R."/>
        </authorList>
    </citation>
    <scope>NUCLEOTIDE SEQUENCE</scope>
    <source>
        <strain evidence="1">CBS 112980</strain>
    </source>
</reference>
<organism evidence="1 2">
    <name type="scientific">Glomerella acutata</name>
    <name type="common">Colletotrichum acutatum</name>
    <dbReference type="NCBI Taxonomy" id="27357"/>
    <lineage>
        <taxon>Eukaryota</taxon>
        <taxon>Fungi</taxon>
        <taxon>Dikarya</taxon>
        <taxon>Ascomycota</taxon>
        <taxon>Pezizomycotina</taxon>
        <taxon>Sordariomycetes</taxon>
        <taxon>Hypocreomycetidae</taxon>
        <taxon>Glomerellales</taxon>
        <taxon>Glomerellaceae</taxon>
        <taxon>Colletotrichum</taxon>
        <taxon>Colletotrichum acutatum species complex</taxon>
    </lineage>
</organism>
<gene>
    <name evidence="1" type="ORF">BDZ83DRAFT_377937</name>
</gene>
<dbReference type="RefSeq" id="XP_060370689.1">
    <property type="nucleotide sequence ID" value="XM_060502692.1"/>
</dbReference>
<proteinExistence type="predicted"/>
<accession>A0AAD8XNP9</accession>
<sequence>MANLRRTSPLHQAINAVHSYRITPKHQTTSVLFSAFPQAAAVVSVSFLPAYNFTSTKMPPAHPLSAASCLQSPPFPVPVSSLPALLPPSPPPAS</sequence>
<name>A0AAD8XNP9_GLOAC</name>
<dbReference type="EMBL" id="JAHMHS010000006">
    <property type="protein sequence ID" value="KAK1730634.1"/>
    <property type="molecule type" value="Genomic_DNA"/>
</dbReference>
<evidence type="ECO:0000313" key="2">
    <source>
        <dbReference type="Proteomes" id="UP001244207"/>
    </source>
</evidence>
<keyword evidence="2" id="KW-1185">Reference proteome</keyword>